<evidence type="ECO:0000256" key="1">
    <source>
        <dbReference type="SAM" id="SignalP"/>
    </source>
</evidence>
<keyword evidence="1" id="KW-0732">Signal</keyword>
<dbReference type="OrthoDB" id="3489571at2759"/>
<organism evidence="2 3">
    <name type="scientific">Sphaerulina musiva (strain SO2202)</name>
    <name type="common">Poplar stem canker fungus</name>
    <name type="synonym">Septoria musiva</name>
    <dbReference type="NCBI Taxonomy" id="692275"/>
    <lineage>
        <taxon>Eukaryota</taxon>
        <taxon>Fungi</taxon>
        <taxon>Dikarya</taxon>
        <taxon>Ascomycota</taxon>
        <taxon>Pezizomycotina</taxon>
        <taxon>Dothideomycetes</taxon>
        <taxon>Dothideomycetidae</taxon>
        <taxon>Mycosphaerellales</taxon>
        <taxon>Mycosphaerellaceae</taxon>
        <taxon>Sphaerulina</taxon>
    </lineage>
</organism>
<dbReference type="Proteomes" id="UP000016931">
    <property type="component" value="Unassembled WGS sequence"/>
</dbReference>
<sequence>MRFAAFTLLIATMVAESYADLHNVAVCVTGRKLSTFGGTPFSPSMTYYENYEVLVPATECACGYYFNRKTGTKQWDRCPDCTFDANEGVCRSKDWHIGGDEMNHYCTKYCGAQGAEAN</sequence>
<feature type="signal peptide" evidence="1">
    <location>
        <begin position="1"/>
        <end position="19"/>
    </location>
</feature>
<dbReference type="GeneID" id="27898295"/>
<dbReference type="HOGENOM" id="CLU_168472_0_0_1"/>
<dbReference type="OMA" id="NWQTTYE"/>
<gene>
    <name evidence="2" type="ORF">SEPMUDRAFT_115399</name>
</gene>
<dbReference type="eggNOG" id="ENOG502SVRF">
    <property type="taxonomic scope" value="Eukaryota"/>
</dbReference>
<protein>
    <submittedName>
        <fullName evidence="2">Uncharacterized protein</fullName>
    </submittedName>
</protein>
<feature type="chain" id="PRO_5004032375" evidence="1">
    <location>
        <begin position="20"/>
        <end position="118"/>
    </location>
</feature>
<proteinExistence type="predicted"/>
<dbReference type="EMBL" id="KB456262">
    <property type="protein sequence ID" value="EMF14105.1"/>
    <property type="molecule type" value="Genomic_DNA"/>
</dbReference>
<name>M3D7F3_SPHMS</name>
<evidence type="ECO:0000313" key="3">
    <source>
        <dbReference type="Proteomes" id="UP000016931"/>
    </source>
</evidence>
<accession>M3D7F3</accession>
<dbReference type="AlphaFoldDB" id="M3D7F3"/>
<dbReference type="RefSeq" id="XP_016762226.1">
    <property type="nucleotide sequence ID" value="XM_016901158.1"/>
</dbReference>
<evidence type="ECO:0000313" key="2">
    <source>
        <dbReference type="EMBL" id="EMF14105.1"/>
    </source>
</evidence>
<keyword evidence="3" id="KW-1185">Reference proteome</keyword>
<reference evidence="2 3" key="1">
    <citation type="journal article" date="2012" name="PLoS Pathog.">
        <title>Diverse lifestyles and strategies of plant pathogenesis encoded in the genomes of eighteen Dothideomycetes fungi.</title>
        <authorList>
            <person name="Ohm R.A."/>
            <person name="Feau N."/>
            <person name="Henrissat B."/>
            <person name="Schoch C.L."/>
            <person name="Horwitz B.A."/>
            <person name="Barry K.W."/>
            <person name="Condon B.J."/>
            <person name="Copeland A.C."/>
            <person name="Dhillon B."/>
            <person name="Glaser F."/>
            <person name="Hesse C.N."/>
            <person name="Kosti I."/>
            <person name="LaButti K."/>
            <person name="Lindquist E.A."/>
            <person name="Lucas S."/>
            <person name="Salamov A.A."/>
            <person name="Bradshaw R.E."/>
            <person name="Ciuffetti L."/>
            <person name="Hamelin R.C."/>
            <person name="Kema G.H.J."/>
            <person name="Lawrence C."/>
            <person name="Scott J.A."/>
            <person name="Spatafora J.W."/>
            <person name="Turgeon B.G."/>
            <person name="de Wit P.J.G.M."/>
            <person name="Zhong S."/>
            <person name="Goodwin S.B."/>
            <person name="Grigoriev I.V."/>
        </authorList>
    </citation>
    <scope>NUCLEOTIDE SEQUENCE [LARGE SCALE GENOMIC DNA]</scope>
    <source>
        <strain evidence="2 3">SO2202</strain>
    </source>
</reference>